<evidence type="ECO:0000313" key="2">
    <source>
        <dbReference type="EMBL" id="MEY9458228.1"/>
    </source>
</evidence>
<sequence length="62" mass="6735">MASDGQSNEKKPLLVWWGFGICVNCLAFSLMAGVLLLCVLFTGLHIPVGIEPLFSSPPMWKA</sequence>
<dbReference type="EMBL" id="JBGBZJ010000003">
    <property type="protein sequence ID" value="MEY9458228.1"/>
    <property type="molecule type" value="Genomic_DNA"/>
</dbReference>
<gene>
    <name evidence="2" type="ORF">ABIG07_007176</name>
</gene>
<keyword evidence="1" id="KW-0472">Membrane</keyword>
<feature type="transmembrane region" description="Helical" evidence="1">
    <location>
        <begin position="14"/>
        <end position="41"/>
    </location>
</feature>
<evidence type="ECO:0000256" key="1">
    <source>
        <dbReference type="SAM" id="Phobius"/>
    </source>
</evidence>
<protein>
    <submittedName>
        <fullName evidence="2">Uncharacterized protein</fullName>
    </submittedName>
</protein>
<evidence type="ECO:0000313" key="3">
    <source>
        <dbReference type="Proteomes" id="UP001565369"/>
    </source>
</evidence>
<accession>A0ABV4G2Z5</accession>
<keyword evidence="1" id="KW-0812">Transmembrane</keyword>
<comment type="caution">
    <text evidence="2">The sequence shown here is derived from an EMBL/GenBank/DDBJ whole genome shotgun (WGS) entry which is preliminary data.</text>
</comment>
<name>A0ABV4G2Z5_9BRAD</name>
<dbReference type="Proteomes" id="UP001565369">
    <property type="component" value="Unassembled WGS sequence"/>
</dbReference>
<proteinExistence type="predicted"/>
<reference evidence="2 3" key="1">
    <citation type="submission" date="2024-07" db="EMBL/GenBank/DDBJ databases">
        <title>Genomic Encyclopedia of Type Strains, Phase V (KMG-V): Genome sequencing to study the core and pangenomes of soil and plant-associated prokaryotes.</title>
        <authorList>
            <person name="Whitman W."/>
        </authorList>
    </citation>
    <scope>NUCLEOTIDE SEQUENCE [LARGE SCALE GENOMIC DNA]</scope>
    <source>
        <strain evidence="2 3">USDA 152</strain>
    </source>
</reference>
<keyword evidence="1" id="KW-1133">Transmembrane helix</keyword>
<organism evidence="2 3">
    <name type="scientific">Bradyrhizobium ottawaense</name>
    <dbReference type="NCBI Taxonomy" id="931866"/>
    <lineage>
        <taxon>Bacteria</taxon>
        <taxon>Pseudomonadati</taxon>
        <taxon>Pseudomonadota</taxon>
        <taxon>Alphaproteobacteria</taxon>
        <taxon>Hyphomicrobiales</taxon>
        <taxon>Nitrobacteraceae</taxon>
        <taxon>Bradyrhizobium</taxon>
    </lineage>
</organism>
<keyword evidence="3" id="KW-1185">Reference proteome</keyword>